<reference evidence="3 4" key="1">
    <citation type="journal article" date="2024" name="Nat. Commun.">
        <title>Phylogenomics reveals the evolutionary origins of lichenization in chlorophyte algae.</title>
        <authorList>
            <person name="Puginier C."/>
            <person name="Libourel C."/>
            <person name="Otte J."/>
            <person name="Skaloud P."/>
            <person name="Haon M."/>
            <person name="Grisel S."/>
            <person name="Petersen M."/>
            <person name="Berrin J.G."/>
            <person name="Delaux P.M."/>
            <person name="Dal Grande F."/>
            <person name="Keller J."/>
        </authorList>
    </citation>
    <scope>NUCLEOTIDE SEQUENCE [LARGE SCALE GENOMIC DNA]</scope>
    <source>
        <strain evidence="3 4">SAG 2523</strain>
    </source>
</reference>
<dbReference type="PANTHER" id="PTHR44229:SF4">
    <property type="entry name" value="15-HYDROXYPROSTAGLANDIN DEHYDROGENASE [NAD(+)]"/>
    <property type="match status" value="1"/>
</dbReference>
<name>A0AAW1SA23_9CHLO</name>
<dbReference type="InterPro" id="IPR020904">
    <property type="entry name" value="Sc_DH/Rdtase_CS"/>
</dbReference>
<organism evidence="3 4">
    <name type="scientific">Apatococcus fuscideae</name>
    <dbReference type="NCBI Taxonomy" id="2026836"/>
    <lineage>
        <taxon>Eukaryota</taxon>
        <taxon>Viridiplantae</taxon>
        <taxon>Chlorophyta</taxon>
        <taxon>core chlorophytes</taxon>
        <taxon>Trebouxiophyceae</taxon>
        <taxon>Chlorellales</taxon>
        <taxon>Chlorellaceae</taxon>
        <taxon>Apatococcus</taxon>
    </lineage>
</organism>
<dbReference type="Pfam" id="PF00106">
    <property type="entry name" value="adh_short"/>
    <property type="match status" value="1"/>
</dbReference>
<dbReference type="GO" id="GO:0005737">
    <property type="term" value="C:cytoplasm"/>
    <property type="evidence" value="ECO:0007669"/>
    <property type="project" value="TreeGrafter"/>
</dbReference>
<accession>A0AAW1SA23</accession>
<evidence type="ECO:0000313" key="3">
    <source>
        <dbReference type="EMBL" id="KAK9842631.1"/>
    </source>
</evidence>
<evidence type="ECO:0000313" key="4">
    <source>
        <dbReference type="Proteomes" id="UP001485043"/>
    </source>
</evidence>
<dbReference type="EMBL" id="JALJOV010001698">
    <property type="protein sequence ID" value="KAK9842631.1"/>
    <property type="molecule type" value="Genomic_DNA"/>
</dbReference>
<dbReference type="PANTHER" id="PTHR44229">
    <property type="entry name" value="15-HYDROXYPROSTAGLANDIN DEHYDROGENASE [NAD(+)]"/>
    <property type="match status" value="1"/>
</dbReference>
<gene>
    <name evidence="3" type="ORF">WJX84_002102</name>
</gene>
<dbReference type="AlphaFoldDB" id="A0AAW1SA23"/>
<keyword evidence="4" id="KW-1185">Reference proteome</keyword>
<dbReference type="SUPFAM" id="SSF51735">
    <property type="entry name" value="NAD(P)-binding Rossmann-fold domains"/>
    <property type="match status" value="1"/>
</dbReference>
<dbReference type="GO" id="GO:0016616">
    <property type="term" value="F:oxidoreductase activity, acting on the CH-OH group of donors, NAD or NADP as acceptor"/>
    <property type="evidence" value="ECO:0007669"/>
    <property type="project" value="TreeGrafter"/>
</dbReference>
<dbReference type="PROSITE" id="PS00061">
    <property type="entry name" value="ADH_SHORT"/>
    <property type="match status" value="1"/>
</dbReference>
<keyword evidence="2" id="KW-0560">Oxidoreductase</keyword>
<evidence type="ECO:0000256" key="1">
    <source>
        <dbReference type="ARBA" id="ARBA00006484"/>
    </source>
</evidence>
<dbReference type="Proteomes" id="UP001485043">
    <property type="component" value="Unassembled WGS sequence"/>
</dbReference>
<dbReference type="InterPro" id="IPR002347">
    <property type="entry name" value="SDR_fam"/>
</dbReference>
<evidence type="ECO:0008006" key="5">
    <source>
        <dbReference type="Google" id="ProtNLM"/>
    </source>
</evidence>
<sequence length="139" mass="14794">MHATGPKGTICVTASDLSVKENAWFAPCYAAAKAGLLHFVWTMAEKFEKDHHIRLCALCPARADTPLVQTGYFFETGPQCDTGTEPALTASEVAEAGMVLLEQPEKAGRAMLVESSGAIYALQFPTVNVHPIGSVKGTV</sequence>
<proteinExistence type="inferred from homology"/>
<comment type="caution">
    <text evidence="3">The sequence shown here is derived from an EMBL/GenBank/DDBJ whole genome shotgun (WGS) entry which is preliminary data.</text>
</comment>
<dbReference type="Gene3D" id="3.40.50.720">
    <property type="entry name" value="NAD(P)-binding Rossmann-like Domain"/>
    <property type="match status" value="1"/>
</dbReference>
<comment type="similarity">
    <text evidence="1">Belongs to the short-chain dehydrogenases/reductases (SDR) family.</text>
</comment>
<dbReference type="InterPro" id="IPR036291">
    <property type="entry name" value="NAD(P)-bd_dom_sf"/>
</dbReference>
<evidence type="ECO:0000256" key="2">
    <source>
        <dbReference type="ARBA" id="ARBA00023002"/>
    </source>
</evidence>
<protein>
    <recommendedName>
        <fullName evidence="5">Short-chain dehydrogenase</fullName>
    </recommendedName>
</protein>